<dbReference type="InterPro" id="IPR013099">
    <property type="entry name" value="K_chnl_dom"/>
</dbReference>
<feature type="compositionally biased region" description="Basic residues" evidence="9">
    <location>
        <begin position="1641"/>
        <end position="1664"/>
    </location>
</feature>
<feature type="region of interest" description="Disordered" evidence="9">
    <location>
        <begin position="612"/>
        <end position="667"/>
    </location>
</feature>
<feature type="compositionally biased region" description="Polar residues" evidence="9">
    <location>
        <begin position="1423"/>
        <end position="1433"/>
    </location>
</feature>
<evidence type="ECO:0000256" key="9">
    <source>
        <dbReference type="SAM" id="MobiDB-lite"/>
    </source>
</evidence>
<feature type="domain" description="Potassium channel" evidence="11">
    <location>
        <begin position="1464"/>
        <end position="1533"/>
    </location>
</feature>
<dbReference type="PANTHER" id="PTHR11003:SF291">
    <property type="entry name" value="IP11374P"/>
    <property type="match status" value="1"/>
</dbReference>
<comment type="subcellular location">
    <subcellularLocation>
        <location evidence="1">Membrane</location>
        <topology evidence="1">Multi-pass membrane protein</topology>
    </subcellularLocation>
</comment>
<feature type="transmembrane region" description="Helical" evidence="10">
    <location>
        <begin position="764"/>
        <end position="787"/>
    </location>
</feature>
<feature type="transmembrane region" description="Helical" evidence="10">
    <location>
        <begin position="799"/>
        <end position="820"/>
    </location>
</feature>
<feature type="region of interest" description="Disordered" evidence="9">
    <location>
        <begin position="1347"/>
        <end position="1366"/>
    </location>
</feature>
<feature type="region of interest" description="Disordered" evidence="9">
    <location>
        <begin position="1027"/>
        <end position="1112"/>
    </location>
</feature>
<keyword evidence="13" id="KW-1185">Reference proteome</keyword>
<feature type="compositionally biased region" description="Low complexity" evidence="9">
    <location>
        <begin position="1064"/>
        <end position="1073"/>
    </location>
</feature>
<feature type="transmembrane region" description="Helical" evidence="10">
    <location>
        <begin position="1483"/>
        <end position="1502"/>
    </location>
</feature>
<feature type="compositionally biased region" description="Basic residues" evidence="9">
    <location>
        <begin position="1434"/>
        <end position="1447"/>
    </location>
</feature>
<evidence type="ECO:0000313" key="12">
    <source>
        <dbReference type="EMBL" id="KAJ1918019.1"/>
    </source>
</evidence>
<evidence type="ECO:0000256" key="4">
    <source>
        <dbReference type="ARBA" id="ARBA00022989"/>
    </source>
</evidence>
<feature type="region of interest" description="Disordered" evidence="9">
    <location>
        <begin position="1"/>
        <end position="183"/>
    </location>
</feature>
<dbReference type="Pfam" id="PF07885">
    <property type="entry name" value="Ion_trans_2"/>
    <property type="match status" value="2"/>
</dbReference>
<accession>A0A9W8DNK8</accession>
<keyword evidence="7 8" id="KW-0407">Ion channel</keyword>
<dbReference type="GO" id="GO:0022841">
    <property type="term" value="F:potassium ion leak channel activity"/>
    <property type="evidence" value="ECO:0007669"/>
    <property type="project" value="TreeGrafter"/>
</dbReference>
<organism evidence="12 13">
    <name type="scientific">Mycoemilia scoparia</name>
    <dbReference type="NCBI Taxonomy" id="417184"/>
    <lineage>
        <taxon>Eukaryota</taxon>
        <taxon>Fungi</taxon>
        <taxon>Fungi incertae sedis</taxon>
        <taxon>Zoopagomycota</taxon>
        <taxon>Kickxellomycotina</taxon>
        <taxon>Kickxellomycetes</taxon>
        <taxon>Kickxellales</taxon>
        <taxon>Kickxellaceae</taxon>
        <taxon>Mycoemilia</taxon>
    </lineage>
</organism>
<evidence type="ECO:0000256" key="10">
    <source>
        <dbReference type="SAM" id="Phobius"/>
    </source>
</evidence>
<gene>
    <name evidence="12" type="primary">TOK1_2</name>
    <name evidence="12" type="ORF">H4219_002847</name>
</gene>
<keyword evidence="4 10" id="KW-1133">Transmembrane helix</keyword>
<proteinExistence type="inferred from homology"/>
<feature type="compositionally biased region" description="Polar residues" evidence="9">
    <location>
        <begin position="1262"/>
        <end position="1283"/>
    </location>
</feature>
<feature type="transmembrane region" description="Helical" evidence="10">
    <location>
        <begin position="874"/>
        <end position="893"/>
    </location>
</feature>
<feature type="compositionally biased region" description="Polar residues" evidence="9">
    <location>
        <begin position="230"/>
        <end position="267"/>
    </location>
</feature>
<feature type="region of interest" description="Disordered" evidence="9">
    <location>
        <begin position="1372"/>
        <end position="1447"/>
    </location>
</feature>
<evidence type="ECO:0000259" key="11">
    <source>
        <dbReference type="Pfam" id="PF07885"/>
    </source>
</evidence>
<sequence length="1701" mass="187169">MASPSTHSNDHDDNEEEGSTDEGAKGRVAGSSDDHGSELFIEQQQSSTSQSSPILLQQTGQSLPGGIGKAVNDPGMNSPQVEESLQQRQKEKEEERLHLVRQQQDQPGGEGGRERRQGDEGNIIGQERMATSTMGSASLPESHISTLHSQVMDPDQKRHQQSVQGDDDNCDNNDIKDSCHGPRSSGFHFLRRPSLHFPKIPRFGLPKVKTTPVQPIGRGADSPHSKGANVCTQNAPPGPSTNQKSLRSRFSWTGGNVFTPTNDSSATGGDGGREEEQRRRRKGRGAKSPQGLAGSNTAPAVPSSDFPYSQRLIDSIVNPLIERTMDSDAGSVSEAFDSEEERDADELLRYLLSDRPIQQKEHQLQQFQQQQQQHGARSFPHLSHRHTRSMTHVGHDGRDPQHSAISATFHGDGSTAAAMHGWYKKRRNLHDQSLSHEPGHDSDGEIGNSSGSSSDDNGASPSAIATASSMPAHMHGQRHPSKARDDDTSPSFSRRRKRTKQKRAKKFRKHPTIAVCPSVMHTSRISVPPPLMHPASSAFVSAATHDVGIHTYTPGSALSSMPAAAATTVEPAALLRHSGDTTDHHAFVGDSSAPYGMNRKRTIRIEELAKSASPTPPNYATMTSTTTTTSSDTTTGIDGHHRRTAAGDMEERGEDDEPEEGAPHPAHTYYRTMTTDPFEQHLKLIDLVEEPPSDGDGGGADARVQRFKRWLKSPHNYRILVSCAGYLMPINVLLNIISLGNGWLIENNAPVEEATSYLTKSVGYTISAAVSLILICVSAISFVLRCLEFNVQYTTTVSVLSNLTASIISLVSAIVFALVIRPKSRDTAHYSGEYYSTYAGCVVSLFDASLLIIDAWTTPGFRFRGSGMSPKQRILQLNIIIIIIWLGIGGVVYSSLEDWDIVESLFFCVVTFATIGFGNQTVKTTKNRIFTIFYGGVGILFFGLLLLNTRNVVIQIVTTKYHRKRRDFERKRLAWLKNIKIQQLRNRLSARPLPFWRKAAFDMFAKILHTSPRDAEYLGNVSRFGNSQASVHQQQDEPLSPSKSSEALEDESQRSSPKLIGMHSSSPSTNSRSSSRKSSSRSKSYDSGSDNDNDNNLHSSDTPDPNKVFTDPWAEASKNNLDNTSAAVRDNIQPPVAATASGTGDNNRSLRVEHVQQPTRSETMTLGMSPRRITKSRSIDMPVKRSSKAMSSMSTFLASGRESQESIEAYNNNQSGKMKELSAVADYDKPVNPNDNGYGKNVAPGGNSMDDDTEDVKIANMSAVSTGHTQTENISKTSSPTTYDQKKAADNDVDYEDIYEKRPAGEHHVKTSQVHIPNAISFDPAATNNHDETSLIANELAQHYQYRRRSSDFSESSLYPRPYGRRYSQLSESRYGDNDNIGPKDQQAPHHDHHQHHAQTPKSQSSKGVNNSGGSRTKLHTGYNKSGNSQRNQGKQHQKSAQTKHRRIGTKARHCLFALALNIIFWMVCSGIYAGIEHAQWNFFDAMWFCFVAFTTIGYGDVVPKTTIGMIVFIVMTFLAVALETYLVVSAVTYFDGLLRAGVRSTRVRRRIVKRRKTIISEELRRVATEQGVAIGGNVYPNIQDIGGRARGDGEAADGDEVGAGPQPIRGRASLFDSDFDDEFYRSMSQRYPIKPLSPSRKLKKLGKKLKDRVTRRGATKRRGGSSSGSDDNYGRGSVSRSSSNSDINDSDIVPPWRFAN</sequence>
<evidence type="ECO:0000256" key="5">
    <source>
        <dbReference type="ARBA" id="ARBA00023065"/>
    </source>
</evidence>
<feature type="domain" description="Potassium channel" evidence="11">
    <location>
        <begin position="880"/>
        <end position="953"/>
    </location>
</feature>
<feature type="region of interest" description="Disordered" evidence="9">
    <location>
        <begin position="1128"/>
        <end position="1150"/>
    </location>
</feature>
<dbReference type="Proteomes" id="UP001150538">
    <property type="component" value="Unassembled WGS sequence"/>
</dbReference>
<dbReference type="GO" id="GO:0015271">
    <property type="term" value="F:outward rectifier potassium channel activity"/>
    <property type="evidence" value="ECO:0007669"/>
    <property type="project" value="TreeGrafter"/>
</dbReference>
<dbReference type="SUPFAM" id="SSF81324">
    <property type="entry name" value="Voltage-gated potassium channels"/>
    <property type="match status" value="2"/>
</dbReference>
<evidence type="ECO:0000313" key="13">
    <source>
        <dbReference type="Proteomes" id="UP001150538"/>
    </source>
</evidence>
<reference evidence="12" key="1">
    <citation type="submission" date="2022-07" db="EMBL/GenBank/DDBJ databases">
        <title>Phylogenomic reconstructions and comparative analyses of Kickxellomycotina fungi.</title>
        <authorList>
            <person name="Reynolds N.K."/>
            <person name="Stajich J.E."/>
            <person name="Barry K."/>
            <person name="Grigoriev I.V."/>
            <person name="Crous P."/>
            <person name="Smith M.E."/>
        </authorList>
    </citation>
    <scope>NUCLEOTIDE SEQUENCE</scope>
    <source>
        <strain evidence="12">NBRC 100468</strain>
    </source>
</reference>
<keyword evidence="5 8" id="KW-0406">Ion transport</keyword>
<dbReference type="EMBL" id="JANBPU010000055">
    <property type="protein sequence ID" value="KAJ1918019.1"/>
    <property type="molecule type" value="Genomic_DNA"/>
</dbReference>
<evidence type="ECO:0000256" key="1">
    <source>
        <dbReference type="ARBA" id="ARBA00004141"/>
    </source>
</evidence>
<feature type="compositionally biased region" description="Basic and acidic residues" evidence="9">
    <location>
        <begin position="432"/>
        <end position="443"/>
    </location>
</feature>
<name>A0A9W8DNK8_9FUNG</name>
<evidence type="ECO:0000256" key="7">
    <source>
        <dbReference type="ARBA" id="ARBA00023303"/>
    </source>
</evidence>
<feature type="compositionally biased region" description="Polar residues" evidence="9">
    <location>
        <begin position="1400"/>
        <end position="1415"/>
    </location>
</feature>
<feature type="region of interest" description="Disordered" evidence="9">
    <location>
        <begin position="1231"/>
        <end position="1288"/>
    </location>
</feature>
<dbReference type="PRINTS" id="PR01333">
    <property type="entry name" value="2POREKCHANEL"/>
</dbReference>
<comment type="similarity">
    <text evidence="8">Belongs to the two pore domain potassium channel (TC 1.A.1.8) family.</text>
</comment>
<keyword evidence="2 8" id="KW-0813">Transport</keyword>
<feature type="transmembrane region" description="Helical" evidence="10">
    <location>
        <begin position="929"/>
        <end position="947"/>
    </location>
</feature>
<feature type="region of interest" description="Disordered" evidence="9">
    <location>
        <begin position="387"/>
        <end position="408"/>
    </location>
</feature>
<comment type="caution">
    <text evidence="12">The sequence shown here is derived from an EMBL/GenBank/DDBJ whole genome shotgun (WGS) entry which is preliminary data.</text>
</comment>
<feature type="compositionally biased region" description="Low complexity" evidence="9">
    <location>
        <begin position="43"/>
        <end position="59"/>
    </location>
</feature>
<feature type="compositionally biased region" description="Low complexity" evidence="9">
    <location>
        <begin position="1668"/>
        <end position="1694"/>
    </location>
</feature>
<feature type="compositionally biased region" description="Basic residues" evidence="9">
    <location>
        <begin position="493"/>
        <end position="509"/>
    </location>
</feature>
<dbReference type="PANTHER" id="PTHR11003">
    <property type="entry name" value="POTASSIUM CHANNEL, SUBFAMILY K"/>
    <property type="match status" value="1"/>
</dbReference>
<dbReference type="InterPro" id="IPR003280">
    <property type="entry name" value="2pore_dom_K_chnl"/>
</dbReference>
<feature type="compositionally biased region" description="Basic and acidic residues" evidence="9">
    <location>
        <begin position="88"/>
        <end position="98"/>
    </location>
</feature>
<evidence type="ECO:0000256" key="2">
    <source>
        <dbReference type="ARBA" id="ARBA00022448"/>
    </source>
</evidence>
<feature type="region of interest" description="Disordered" evidence="9">
    <location>
        <begin position="1590"/>
        <end position="1613"/>
    </location>
</feature>
<feature type="compositionally biased region" description="Acidic residues" evidence="9">
    <location>
        <begin position="651"/>
        <end position="660"/>
    </location>
</feature>
<evidence type="ECO:0000256" key="8">
    <source>
        <dbReference type="RuleBase" id="RU003857"/>
    </source>
</evidence>
<dbReference type="GO" id="GO:0005886">
    <property type="term" value="C:plasma membrane"/>
    <property type="evidence" value="ECO:0007669"/>
    <property type="project" value="TreeGrafter"/>
</dbReference>
<dbReference type="GO" id="GO:0030322">
    <property type="term" value="P:stabilization of membrane potential"/>
    <property type="evidence" value="ECO:0007669"/>
    <property type="project" value="TreeGrafter"/>
</dbReference>
<evidence type="ECO:0000256" key="3">
    <source>
        <dbReference type="ARBA" id="ARBA00022692"/>
    </source>
</evidence>
<feature type="compositionally biased region" description="Low complexity" evidence="9">
    <location>
        <begin position="621"/>
        <end position="635"/>
    </location>
</feature>
<keyword evidence="3 8" id="KW-0812">Transmembrane</keyword>
<feature type="compositionally biased region" description="Low complexity" evidence="9">
    <location>
        <begin position="445"/>
        <end position="462"/>
    </location>
</feature>
<feature type="region of interest" description="Disordered" evidence="9">
    <location>
        <begin position="432"/>
        <end position="509"/>
    </location>
</feature>
<feature type="transmembrane region" description="Helical" evidence="10">
    <location>
        <begin position="1456"/>
        <end position="1476"/>
    </location>
</feature>
<feature type="region of interest" description="Disordered" evidence="9">
    <location>
        <begin position="1631"/>
        <end position="1701"/>
    </location>
</feature>
<keyword evidence="6 10" id="KW-0472">Membrane</keyword>
<feature type="transmembrane region" description="Helical" evidence="10">
    <location>
        <begin position="1508"/>
        <end position="1535"/>
    </location>
</feature>
<evidence type="ECO:0000256" key="6">
    <source>
        <dbReference type="ARBA" id="ARBA00023136"/>
    </source>
</evidence>
<dbReference type="OrthoDB" id="297496at2759"/>
<feature type="compositionally biased region" description="Low complexity" evidence="9">
    <location>
        <begin position="1081"/>
        <end position="1100"/>
    </location>
</feature>
<feature type="transmembrane region" description="Helical" evidence="10">
    <location>
        <begin position="835"/>
        <end position="853"/>
    </location>
</feature>
<dbReference type="Gene3D" id="1.10.287.70">
    <property type="match status" value="2"/>
</dbReference>
<feature type="region of interest" description="Disordered" evidence="9">
    <location>
        <begin position="197"/>
        <end position="306"/>
    </location>
</feature>
<protein>
    <submittedName>
        <fullName evidence="12">Potassium channel</fullName>
    </submittedName>
</protein>
<feature type="compositionally biased region" description="Polar residues" evidence="9">
    <location>
        <begin position="1027"/>
        <end position="1045"/>
    </location>
</feature>